<dbReference type="InterPro" id="IPR016148">
    <property type="entry name" value="Pili_assmbl_chaperone_C"/>
</dbReference>
<proteinExistence type="inferred from homology"/>
<evidence type="ECO:0000256" key="5">
    <source>
        <dbReference type="ARBA" id="ARBA00023186"/>
    </source>
</evidence>
<name>A0A4R3NRY6_9GAMM</name>
<gene>
    <name evidence="9" type="ORF">EC835_104129</name>
</gene>
<dbReference type="OrthoDB" id="6454474at2"/>
<accession>A0A4R3NRY6</accession>
<protein>
    <submittedName>
        <fullName evidence="9">P pilus assembly chaperone PapD</fullName>
    </submittedName>
</protein>
<dbReference type="Pfam" id="PF02753">
    <property type="entry name" value="PapD_C"/>
    <property type="match status" value="1"/>
</dbReference>
<dbReference type="PANTHER" id="PTHR30251">
    <property type="entry name" value="PILUS ASSEMBLY CHAPERONE"/>
    <property type="match status" value="1"/>
</dbReference>
<evidence type="ECO:0000256" key="2">
    <source>
        <dbReference type="ARBA" id="ARBA00007399"/>
    </source>
</evidence>
<dbReference type="InterPro" id="IPR050643">
    <property type="entry name" value="Periplasmic_pilus_chap"/>
</dbReference>
<dbReference type="GO" id="GO:0071555">
    <property type="term" value="P:cell wall organization"/>
    <property type="evidence" value="ECO:0007669"/>
    <property type="project" value="InterPro"/>
</dbReference>
<dbReference type="SUPFAM" id="SSF49354">
    <property type="entry name" value="PapD-like"/>
    <property type="match status" value="1"/>
</dbReference>
<evidence type="ECO:0000256" key="1">
    <source>
        <dbReference type="ARBA" id="ARBA00004418"/>
    </source>
</evidence>
<dbReference type="AlphaFoldDB" id="A0A4R3NRY6"/>
<dbReference type="SUPFAM" id="SSF49584">
    <property type="entry name" value="Periplasmic chaperone C-domain"/>
    <property type="match status" value="1"/>
</dbReference>
<sequence length="249" mass="27708">MSVMKSLCGWILMMTLSHAFASETNEGFHFSPERLVYLESNTKGISAGLQNGTSKAALIQAQVVPTDLQTGLPLTEHQGESHEAFLITPPLHKLDINERFNWRIQRVNDGKLATDRETVFYVALKVIPESSANDKASSQFILAPTIYLKMLYRPKQIEELRLDAQTAKLDVTVQGSKITITNPTPLSMTLASLSVGDYEVPVEKFTHGIAPFGQQVIFLEKNVSGTITWRVLNEYSIPTKVEVRGENES</sequence>
<comment type="subcellular location">
    <subcellularLocation>
        <location evidence="1">Periplasm</location>
    </subcellularLocation>
</comment>
<feature type="domain" description="Pili assembly chaperone N-terminal" evidence="7">
    <location>
        <begin position="32"/>
        <end position="157"/>
    </location>
</feature>
<organism evidence="9 10">
    <name type="scientific">Providencia alcalifaciens</name>
    <dbReference type="NCBI Taxonomy" id="126385"/>
    <lineage>
        <taxon>Bacteria</taxon>
        <taxon>Pseudomonadati</taxon>
        <taxon>Pseudomonadota</taxon>
        <taxon>Gammaproteobacteria</taxon>
        <taxon>Enterobacterales</taxon>
        <taxon>Morganellaceae</taxon>
        <taxon>Providencia</taxon>
    </lineage>
</organism>
<dbReference type="InterPro" id="IPR008962">
    <property type="entry name" value="PapD-like_sf"/>
</dbReference>
<feature type="signal peptide" evidence="6">
    <location>
        <begin position="1"/>
        <end position="21"/>
    </location>
</feature>
<dbReference type="GO" id="GO:0030288">
    <property type="term" value="C:outer membrane-bounded periplasmic space"/>
    <property type="evidence" value="ECO:0007669"/>
    <property type="project" value="InterPro"/>
</dbReference>
<comment type="similarity">
    <text evidence="2">Belongs to the periplasmic pilus chaperone family.</text>
</comment>
<evidence type="ECO:0000313" key="9">
    <source>
        <dbReference type="EMBL" id="TCT34970.1"/>
    </source>
</evidence>
<keyword evidence="5" id="KW-0143">Chaperone</keyword>
<dbReference type="EMBL" id="SMAS01000004">
    <property type="protein sequence ID" value="TCT34970.1"/>
    <property type="molecule type" value="Genomic_DNA"/>
</dbReference>
<evidence type="ECO:0000259" key="7">
    <source>
        <dbReference type="Pfam" id="PF00345"/>
    </source>
</evidence>
<feature type="chain" id="PRO_5020390635" evidence="6">
    <location>
        <begin position="22"/>
        <end position="249"/>
    </location>
</feature>
<evidence type="ECO:0000256" key="4">
    <source>
        <dbReference type="ARBA" id="ARBA00022764"/>
    </source>
</evidence>
<dbReference type="PANTHER" id="PTHR30251:SF2">
    <property type="entry name" value="FIMBRIAL CHAPERONE YADV-RELATED"/>
    <property type="match status" value="1"/>
</dbReference>
<dbReference type="InterPro" id="IPR001829">
    <property type="entry name" value="Pili_assmbl_chaperone_bac"/>
</dbReference>
<dbReference type="Pfam" id="PF00345">
    <property type="entry name" value="PapD_N"/>
    <property type="match status" value="1"/>
</dbReference>
<comment type="caution">
    <text evidence="9">The sequence shown here is derived from an EMBL/GenBank/DDBJ whole genome shotgun (WGS) entry which is preliminary data.</text>
</comment>
<keyword evidence="4" id="KW-0574">Periplasm</keyword>
<dbReference type="Gene3D" id="2.60.40.10">
    <property type="entry name" value="Immunoglobulins"/>
    <property type="match status" value="2"/>
</dbReference>
<evidence type="ECO:0000256" key="6">
    <source>
        <dbReference type="SAM" id="SignalP"/>
    </source>
</evidence>
<dbReference type="PRINTS" id="PR00969">
    <property type="entry name" value="CHAPERONPILI"/>
</dbReference>
<evidence type="ECO:0000256" key="3">
    <source>
        <dbReference type="ARBA" id="ARBA00022729"/>
    </source>
</evidence>
<dbReference type="InterPro" id="IPR036316">
    <property type="entry name" value="Pili_assmbl_chap_C_dom_sf"/>
</dbReference>
<feature type="domain" description="Pili assembly chaperone C-terminal" evidence="8">
    <location>
        <begin position="180"/>
        <end position="235"/>
    </location>
</feature>
<dbReference type="RefSeq" id="WP_036953857.1">
    <property type="nucleotide sequence ID" value="NZ_CABKTH010000013.1"/>
</dbReference>
<evidence type="ECO:0000259" key="8">
    <source>
        <dbReference type="Pfam" id="PF02753"/>
    </source>
</evidence>
<keyword evidence="3 6" id="KW-0732">Signal</keyword>
<evidence type="ECO:0000313" key="10">
    <source>
        <dbReference type="Proteomes" id="UP000295055"/>
    </source>
</evidence>
<reference evidence="9 10" key="1">
    <citation type="submission" date="2019-03" db="EMBL/GenBank/DDBJ databases">
        <title>Genomic analyses of the natural microbiome of Caenorhabditis elegans.</title>
        <authorList>
            <person name="Samuel B."/>
        </authorList>
    </citation>
    <scope>NUCLEOTIDE SEQUENCE [LARGE SCALE GENOMIC DNA]</scope>
    <source>
        <strain evidence="9 10">JUb102</strain>
    </source>
</reference>
<dbReference type="InterPro" id="IPR016147">
    <property type="entry name" value="Pili_assmbl_chaperone_N"/>
</dbReference>
<dbReference type="Proteomes" id="UP000295055">
    <property type="component" value="Unassembled WGS sequence"/>
</dbReference>
<dbReference type="InterPro" id="IPR013783">
    <property type="entry name" value="Ig-like_fold"/>
</dbReference>